<accession>A0A0B7KA81</accession>
<keyword evidence="3" id="KW-0732">Signal</keyword>
<evidence type="ECO:0000256" key="1">
    <source>
        <dbReference type="SAM" id="MobiDB-lite"/>
    </source>
</evidence>
<evidence type="ECO:0000259" key="4">
    <source>
        <dbReference type="PROSITE" id="PS50836"/>
    </source>
</evidence>
<dbReference type="SMART" id="SM00664">
    <property type="entry name" value="DoH"/>
    <property type="match status" value="1"/>
</dbReference>
<feature type="transmembrane region" description="Helical" evidence="2">
    <location>
        <begin position="252"/>
        <end position="271"/>
    </location>
</feature>
<dbReference type="Gene3D" id="2.60.40.1210">
    <property type="entry name" value="Cellobiose dehydrogenase, cytochrome domain"/>
    <property type="match status" value="1"/>
</dbReference>
<name>A0A0B7KA81_BIOOC</name>
<feature type="chain" id="PRO_5002119310" description="DOMON domain-containing protein" evidence="3">
    <location>
        <begin position="29"/>
        <end position="379"/>
    </location>
</feature>
<evidence type="ECO:0000313" key="5">
    <source>
        <dbReference type="EMBL" id="CEO54398.1"/>
    </source>
</evidence>
<feature type="transmembrane region" description="Helical" evidence="2">
    <location>
        <begin position="283"/>
        <end position="303"/>
    </location>
</feature>
<proteinExistence type="predicted"/>
<dbReference type="Pfam" id="PF16010">
    <property type="entry name" value="CDH-cyt"/>
    <property type="match status" value="1"/>
</dbReference>
<gene>
    <name evidence="5" type="ORF">BN869_000010456_1</name>
</gene>
<feature type="transmembrane region" description="Helical" evidence="2">
    <location>
        <begin position="348"/>
        <end position="370"/>
    </location>
</feature>
<dbReference type="InterPro" id="IPR015920">
    <property type="entry name" value="Cellobiose_DH-like_cyt"/>
</dbReference>
<dbReference type="PANTHER" id="PTHR47797:SF4">
    <property type="entry name" value="DOMON DOMAIN-CONTAINING PROTEIN"/>
    <property type="match status" value="1"/>
</dbReference>
<dbReference type="PROSITE" id="PS50836">
    <property type="entry name" value="DOMON"/>
    <property type="match status" value="1"/>
</dbReference>
<dbReference type="InterPro" id="IPR005018">
    <property type="entry name" value="DOMON_domain"/>
</dbReference>
<organism evidence="5">
    <name type="scientific">Bionectria ochroleuca</name>
    <name type="common">Gliocladium roseum</name>
    <dbReference type="NCBI Taxonomy" id="29856"/>
    <lineage>
        <taxon>Eukaryota</taxon>
        <taxon>Fungi</taxon>
        <taxon>Dikarya</taxon>
        <taxon>Ascomycota</taxon>
        <taxon>Pezizomycotina</taxon>
        <taxon>Sordariomycetes</taxon>
        <taxon>Hypocreomycetidae</taxon>
        <taxon>Hypocreales</taxon>
        <taxon>Bionectriaceae</taxon>
        <taxon>Clonostachys</taxon>
    </lineage>
</organism>
<sequence>MFPIFSAVGMNTKKFWFLVTLGVCQVSSSPISFCPDDSDICFKWAVPEVGNENIYFQIDAPTSYQWIGLGIGKQMAGAAMFLVYEDGQGNVTVSNRNGKGHSMPLLGDQDRISLLDGSGVKDGRMIANVLYKNSGNLDPSGSSDWIMAKKQGVSLASVDPDESIAVHDSHSAFSINLAQASVPLDSNPFSENNDNRNDVSGGDATGVIETNSNPNNNLILAHGVILTVVFVAVYPLGSLLMPWLGKWYTHAAWQMVGFLAMWAGFGIGYVVSSDLDIFFDQAHTRLGVVVVALLGMQPILGLLHHMQYRRKGMRGAFGHVHIWYGRALIIMGMVNGGLGLQLTGASDVYIIVYSVVAGVSALLYAAYSTVKAIKTEKKK</sequence>
<protein>
    <recommendedName>
        <fullName evidence="4">DOMON domain-containing protein</fullName>
    </recommendedName>
</protein>
<feature type="transmembrane region" description="Helical" evidence="2">
    <location>
        <begin position="219"/>
        <end position="240"/>
    </location>
</feature>
<reference evidence="5" key="1">
    <citation type="submission" date="2015-01" db="EMBL/GenBank/DDBJ databases">
        <authorList>
            <person name="Durling Mikael"/>
        </authorList>
    </citation>
    <scope>NUCLEOTIDE SEQUENCE</scope>
</reference>
<dbReference type="PANTHER" id="PTHR47797">
    <property type="entry name" value="DEHYDROGENASE, PUTATIVE (AFU_ORTHOLOGUE AFUA_8G05805)-RELATED"/>
    <property type="match status" value="1"/>
</dbReference>
<keyword evidence="2" id="KW-0812">Transmembrane</keyword>
<feature type="transmembrane region" description="Helical" evidence="2">
    <location>
        <begin position="323"/>
        <end position="342"/>
    </location>
</feature>
<dbReference type="CDD" id="cd08760">
    <property type="entry name" value="Cyt_b561_FRRS1_like"/>
    <property type="match status" value="1"/>
</dbReference>
<dbReference type="EMBL" id="CDPU01000042">
    <property type="protein sequence ID" value="CEO54398.1"/>
    <property type="molecule type" value="Genomic_DNA"/>
</dbReference>
<evidence type="ECO:0000256" key="3">
    <source>
        <dbReference type="SAM" id="SignalP"/>
    </source>
</evidence>
<dbReference type="AlphaFoldDB" id="A0A0B7KA81"/>
<feature type="signal peptide" evidence="3">
    <location>
        <begin position="1"/>
        <end position="28"/>
    </location>
</feature>
<dbReference type="Gene3D" id="1.20.120.1770">
    <property type="match status" value="1"/>
</dbReference>
<dbReference type="CDD" id="cd09630">
    <property type="entry name" value="CDH_like_cytochrome"/>
    <property type="match status" value="1"/>
</dbReference>
<keyword evidence="2" id="KW-0472">Membrane</keyword>
<evidence type="ECO:0000256" key="2">
    <source>
        <dbReference type="SAM" id="Phobius"/>
    </source>
</evidence>
<dbReference type="SUPFAM" id="SSF49344">
    <property type="entry name" value="CBD9-like"/>
    <property type="match status" value="1"/>
</dbReference>
<feature type="region of interest" description="Disordered" evidence="1">
    <location>
        <begin position="186"/>
        <end position="207"/>
    </location>
</feature>
<keyword evidence="2" id="KW-1133">Transmembrane helix</keyword>
<feature type="domain" description="DOMON" evidence="4">
    <location>
        <begin position="38"/>
        <end position="159"/>
    </location>
</feature>